<evidence type="ECO:0000313" key="3">
    <source>
        <dbReference type="Proteomes" id="UP000298138"/>
    </source>
</evidence>
<protein>
    <submittedName>
        <fullName evidence="2">Uncharacterized protein</fullName>
    </submittedName>
</protein>
<evidence type="ECO:0000313" key="2">
    <source>
        <dbReference type="EMBL" id="TGZ82637.1"/>
    </source>
</evidence>
<gene>
    <name evidence="2" type="ORF">EX30DRAFT_193527</name>
</gene>
<keyword evidence="3" id="KW-1185">Reference proteome</keyword>
<feature type="compositionally biased region" description="Basic and acidic residues" evidence="1">
    <location>
        <begin position="81"/>
        <end position="128"/>
    </location>
</feature>
<dbReference type="Proteomes" id="UP000298138">
    <property type="component" value="Unassembled WGS sequence"/>
</dbReference>
<evidence type="ECO:0000256" key="1">
    <source>
        <dbReference type="SAM" id="MobiDB-lite"/>
    </source>
</evidence>
<proteinExistence type="predicted"/>
<sequence length="128" mass="14247">MFNAGPLPPGRLIVAVLTSLRILNPCHPYKRLPITLAYLPFQPTTSRPSTSGHGALPTHVEYDESRARARGGRAMILRQSEVQRSEGLERWGMVGEREGDERTLGGSEKRADGEERRPPRGDGWMDGR</sequence>
<reference evidence="2 3" key="1">
    <citation type="submission" date="2019-04" db="EMBL/GenBank/DDBJ databases">
        <title>Comparative genomics and transcriptomics to analyze fruiting body development in filamentous ascomycetes.</title>
        <authorList>
            <consortium name="DOE Joint Genome Institute"/>
            <person name="Lutkenhaus R."/>
            <person name="Traeger S."/>
            <person name="Breuer J."/>
            <person name="Kuo A."/>
            <person name="Lipzen A."/>
            <person name="Pangilinan J."/>
            <person name="Dilworth D."/>
            <person name="Sandor L."/>
            <person name="Poggeler S."/>
            <person name="Barry K."/>
            <person name="Grigoriev I.V."/>
            <person name="Nowrousian M."/>
        </authorList>
    </citation>
    <scope>NUCLEOTIDE SEQUENCE [LARGE SCALE GENOMIC DNA]</scope>
    <source>
        <strain evidence="2 3">CBS 389.68</strain>
    </source>
</reference>
<organism evidence="2 3">
    <name type="scientific">Ascodesmis nigricans</name>
    <dbReference type="NCBI Taxonomy" id="341454"/>
    <lineage>
        <taxon>Eukaryota</taxon>
        <taxon>Fungi</taxon>
        <taxon>Dikarya</taxon>
        <taxon>Ascomycota</taxon>
        <taxon>Pezizomycotina</taxon>
        <taxon>Pezizomycetes</taxon>
        <taxon>Pezizales</taxon>
        <taxon>Ascodesmidaceae</taxon>
        <taxon>Ascodesmis</taxon>
    </lineage>
</organism>
<accession>A0A4S2N0T7</accession>
<feature type="region of interest" description="Disordered" evidence="1">
    <location>
        <begin position="74"/>
        <end position="128"/>
    </location>
</feature>
<dbReference type="AlphaFoldDB" id="A0A4S2N0T7"/>
<dbReference type="EMBL" id="ML220115">
    <property type="protein sequence ID" value="TGZ82637.1"/>
    <property type="molecule type" value="Genomic_DNA"/>
</dbReference>
<name>A0A4S2N0T7_9PEZI</name>
<dbReference type="InParanoid" id="A0A4S2N0T7"/>